<dbReference type="InterPro" id="IPR032368">
    <property type="entry name" value="RPN13_DEUBAD"/>
</dbReference>
<dbReference type="Pfam" id="PF04683">
    <property type="entry name" value="Rpn13_ADRM1_Pru"/>
    <property type="match status" value="1"/>
</dbReference>
<dbReference type="Proteomes" id="UP000054324">
    <property type="component" value="Unassembled WGS sequence"/>
</dbReference>
<evidence type="ECO:0000256" key="4">
    <source>
        <dbReference type="ARBA" id="ARBA00022490"/>
    </source>
</evidence>
<gene>
    <name evidence="10" type="ORF">T265_14143</name>
</gene>
<dbReference type="InterPro" id="IPR038108">
    <property type="entry name" value="RPN13_DEUBAD_sf"/>
</dbReference>
<dbReference type="RefSeq" id="XP_009170476.1">
    <property type="nucleotide sequence ID" value="XM_009172212.1"/>
</dbReference>
<dbReference type="Gene3D" id="2.30.29.70">
    <property type="entry name" value="Proteasomal ubiquitin receptor Rpn13/ADRM1"/>
    <property type="match status" value="1"/>
</dbReference>
<dbReference type="EMBL" id="KL596766">
    <property type="protein sequence ID" value="KER25772.1"/>
    <property type="molecule type" value="Genomic_DNA"/>
</dbReference>
<dbReference type="InterPro" id="IPR038633">
    <property type="entry name" value="Rpn13/ADRM1_Pru_sf"/>
</dbReference>
<evidence type="ECO:0000256" key="5">
    <source>
        <dbReference type="ARBA" id="ARBA00022942"/>
    </source>
</evidence>
<feature type="compositionally biased region" description="Polar residues" evidence="7">
    <location>
        <begin position="191"/>
        <end position="213"/>
    </location>
</feature>
<dbReference type="GeneID" id="20328309"/>
<evidence type="ECO:0000259" key="9">
    <source>
        <dbReference type="PROSITE" id="PS51917"/>
    </source>
</evidence>
<dbReference type="PROSITE" id="PS51916">
    <property type="entry name" value="DEUBAD"/>
    <property type="match status" value="1"/>
</dbReference>
<dbReference type="PROSITE" id="PS51917">
    <property type="entry name" value="PRU"/>
    <property type="match status" value="1"/>
</dbReference>
<dbReference type="FunFam" id="2.30.29.70:FF:000001">
    <property type="entry name" value="Proteasomal ubiquitin receptor ADRM1"/>
    <property type="match status" value="1"/>
</dbReference>
<dbReference type="Pfam" id="PF16550">
    <property type="entry name" value="RPN13_C"/>
    <property type="match status" value="1"/>
</dbReference>
<evidence type="ECO:0000256" key="2">
    <source>
        <dbReference type="ARBA" id="ARBA00004496"/>
    </source>
</evidence>
<evidence type="ECO:0000313" key="10">
    <source>
        <dbReference type="EMBL" id="KER25772.1"/>
    </source>
</evidence>
<evidence type="ECO:0000313" key="11">
    <source>
        <dbReference type="Proteomes" id="UP000054324"/>
    </source>
</evidence>
<evidence type="ECO:0000256" key="3">
    <source>
        <dbReference type="ARBA" id="ARBA00009216"/>
    </source>
</evidence>
<dbReference type="Gene3D" id="1.10.2020.20">
    <property type="match status" value="1"/>
</dbReference>
<dbReference type="AlphaFoldDB" id="A0A074ZJ30"/>
<dbReference type="PANTHER" id="PTHR12225">
    <property type="entry name" value="ADHESION REGULATING MOLECULE 1 110 KDA CELL MEMBRANE GLYCOPROTEIN"/>
    <property type="match status" value="1"/>
</dbReference>
<dbReference type="STRING" id="6198.A0A074ZJ30"/>
<dbReference type="GO" id="GO:0005737">
    <property type="term" value="C:cytoplasm"/>
    <property type="evidence" value="ECO:0007669"/>
    <property type="project" value="UniProtKB-SubCell"/>
</dbReference>
<name>A0A074ZJ30_OPIVI</name>
<dbReference type="InterPro" id="IPR044867">
    <property type="entry name" value="DEUBAD_dom"/>
</dbReference>
<keyword evidence="4" id="KW-0963">Cytoplasm</keyword>
<feature type="domain" description="DEUBAD" evidence="8">
    <location>
        <begin position="246"/>
        <end position="362"/>
    </location>
</feature>
<dbReference type="GO" id="GO:0005634">
    <property type="term" value="C:nucleus"/>
    <property type="evidence" value="ECO:0007669"/>
    <property type="project" value="UniProtKB-SubCell"/>
</dbReference>
<proteinExistence type="inferred from homology"/>
<evidence type="ECO:0000259" key="8">
    <source>
        <dbReference type="PROSITE" id="PS51916"/>
    </source>
</evidence>
<accession>A0A074ZJ30</accession>
<dbReference type="CTD" id="20328309"/>
<dbReference type="GO" id="GO:0070628">
    <property type="term" value="F:proteasome binding"/>
    <property type="evidence" value="ECO:0007669"/>
    <property type="project" value="TreeGrafter"/>
</dbReference>
<dbReference type="GO" id="GO:0061133">
    <property type="term" value="F:endopeptidase activator activity"/>
    <property type="evidence" value="ECO:0007669"/>
    <property type="project" value="TreeGrafter"/>
</dbReference>
<sequence length="440" mass="47787">MSQSAALFGRPQQPQTKHLLQFKAGKMTINNENWVHADPRKGWVYVYQSGDGKLHFCWIDRKTCLVEDNFIINAQQAEFKRVPQCTTGRVYLLKVKNAKPFFVWMQEPNGKNDSSICSRINDFIASPPTQFTPPASDWLSNFGGFNQFSQNDLLALLTMGVGLGSGLSSESDVSSAQATAVTIGRHLNTGHLDSQTKPTTTLGSAITTPQVTGPGSVPGAIPGKKGEGGKIQLQDLRNILSSISGPSKTSEPPIDLNDAVNMDSLRSLLEKAEVQARLLPHLPNRDPEAKPVSDLGNLTENIRSSQFKSTLKSFSAAFQTGELAPVLSQFKLGSKADEAARRGGETLFLSFGGVARIRIKIPWPQPFEDGDVRTFLEDFEEVAEAAGLETDRSKLAALKTLLRGRVKAALDAARRGPQKVEWAAAKKVLAAEFDTPPVCG</sequence>
<dbReference type="CDD" id="cd13314">
    <property type="entry name" value="PH_Rpn13"/>
    <property type="match status" value="1"/>
</dbReference>
<protein>
    <submittedName>
        <fullName evidence="10">Uncharacterized protein</fullName>
    </submittedName>
</protein>
<evidence type="ECO:0000256" key="6">
    <source>
        <dbReference type="ARBA" id="ARBA00023242"/>
    </source>
</evidence>
<evidence type="ECO:0000256" key="7">
    <source>
        <dbReference type="SAM" id="MobiDB-lite"/>
    </source>
</evidence>
<dbReference type="OrthoDB" id="340431at2759"/>
<feature type="domain" description="Pru" evidence="9">
    <location>
        <begin position="14"/>
        <end position="127"/>
    </location>
</feature>
<dbReference type="InterPro" id="IPR006773">
    <property type="entry name" value="Rpn13/ADRM1"/>
</dbReference>
<keyword evidence="6" id="KW-0539">Nucleus</keyword>
<evidence type="ECO:0000256" key="1">
    <source>
        <dbReference type="ARBA" id="ARBA00004123"/>
    </source>
</evidence>
<keyword evidence="11" id="KW-1185">Reference proteome</keyword>
<comment type="similarity">
    <text evidence="3">Belongs to the ADRM1 family.</text>
</comment>
<feature type="region of interest" description="Disordered" evidence="7">
    <location>
        <begin position="187"/>
        <end position="228"/>
    </location>
</feature>
<comment type="subcellular location">
    <subcellularLocation>
        <location evidence="2">Cytoplasm</location>
    </subcellularLocation>
    <subcellularLocation>
        <location evidence="1">Nucleus</location>
    </subcellularLocation>
</comment>
<dbReference type="PANTHER" id="PTHR12225:SF0">
    <property type="entry name" value="PROTEASOMAL UBIQUITIN RECEPTOR ADRM1"/>
    <property type="match status" value="1"/>
</dbReference>
<dbReference type="KEGG" id="ovi:T265_14143"/>
<keyword evidence="5" id="KW-0647">Proteasome</keyword>
<reference evidence="10 11" key="1">
    <citation type="submission" date="2013-11" db="EMBL/GenBank/DDBJ databases">
        <title>Opisthorchis viverrini - life in the bile duct.</title>
        <authorList>
            <person name="Young N.D."/>
            <person name="Nagarajan N."/>
            <person name="Lin S.J."/>
            <person name="Korhonen P.K."/>
            <person name="Jex A.R."/>
            <person name="Hall R.S."/>
            <person name="Safavi-Hemami H."/>
            <person name="Kaewkong W."/>
            <person name="Bertrand D."/>
            <person name="Gao S."/>
            <person name="Seet Q."/>
            <person name="Wongkham S."/>
            <person name="Teh B.T."/>
            <person name="Wongkham C."/>
            <person name="Intapan P.M."/>
            <person name="Maleewong W."/>
            <person name="Yang X."/>
            <person name="Hu M."/>
            <person name="Wang Z."/>
            <person name="Hofmann A."/>
            <person name="Sternberg P.W."/>
            <person name="Tan P."/>
            <person name="Wang J."/>
            <person name="Gasser R.B."/>
        </authorList>
    </citation>
    <scope>NUCLEOTIDE SEQUENCE [LARGE SCALE GENOMIC DNA]</scope>
</reference>
<dbReference type="GO" id="GO:0008541">
    <property type="term" value="C:proteasome regulatory particle, lid subcomplex"/>
    <property type="evidence" value="ECO:0007669"/>
    <property type="project" value="TreeGrafter"/>
</dbReference>
<organism evidence="10 11">
    <name type="scientific">Opisthorchis viverrini</name>
    <name type="common">Southeast Asian liver fluke</name>
    <dbReference type="NCBI Taxonomy" id="6198"/>
    <lineage>
        <taxon>Eukaryota</taxon>
        <taxon>Metazoa</taxon>
        <taxon>Spiralia</taxon>
        <taxon>Lophotrochozoa</taxon>
        <taxon>Platyhelminthes</taxon>
        <taxon>Trematoda</taxon>
        <taxon>Digenea</taxon>
        <taxon>Opisthorchiida</taxon>
        <taxon>Opisthorchiata</taxon>
        <taxon>Opisthorchiidae</taxon>
        <taxon>Opisthorchis</taxon>
    </lineage>
</organism>
<dbReference type="InterPro" id="IPR044868">
    <property type="entry name" value="Rpn13/ADRM1_Pru"/>
</dbReference>
<feature type="non-terminal residue" evidence="10">
    <location>
        <position position="440"/>
    </location>
</feature>